<reference evidence="3 4" key="1">
    <citation type="submission" date="2016-11" db="EMBL/GenBank/DDBJ databases">
        <authorList>
            <person name="Jaros S."/>
            <person name="Januszkiewicz K."/>
            <person name="Wedrychowicz H."/>
        </authorList>
    </citation>
    <scope>NUCLEOTIDE SEQUENCE [LARGE SCALE GENOMIC DNA]</scope>
    <source>
        <strain evidence="3 4">DSM 19436</strain>
    </source>
</reference>
<keyword evidence="4" id="KW-1185">Reference proteome</keyword>
<evidence type="ECO:0008006" key="5">
    <source>
        <dbReference type="Google" id="ProtNLM"/>
    </source>
</evidence>
<proteinExistence type="predicted"/>
<name>A0A1M4Z7T5_9HYPH</name>
<evidence type="ECO:0000313" key="4">
    <source>
        <dbReference type="Proteomes" id="UP000184485"/>
    </source>
</evidence>
<feature type="domain" description="DUF1285" evidence="2">
    <location>
        <begin position="94"/>
        <end position="184"/>
    </location>
</feature>
<sequence>MTVTEGSPAPVPMARLEALLTDFRPAPVERWNPAHCGRIDIIIDRNGDWHHEGGRIERAALVRLFATVLRREADGTYVLVTPHEKLMITVEDAPFLAIDLVEDDRSRPPALVFATNIGEAVRLDCDHPLRVAGGGPDAPFIPYLTVRAGLEARLTRAVAADLADRAIVSDGRLGVMSAGQFFVIGDAGMATSA</sequence>
<dbReference type="STRING" id="1122133.SAMN02745157_1741"/>
<accession>A0A1M4Z7T5</accession>
<dbReference type="Proteomes" id="UP000184485">
    <property type="component" value="Unassembled WGS sequence"/>
</dbReference>
<feature type="domain" description="DUF1285" evidence="1">
    <location>
        <begin position="26"/>
        <end position="93"/>
    </location>
</feature>
<evidence type="ECO:0000259" key="1">
    <source>
        <dbReference type="Pfam" id="PF06938"/>
    </source>
</evidence>
<gene>
    <name evidence="3" type="ORF">SAMN02745157_1741</name>
</gene>
<dbReference type="PIRSF" id="PIRSF029557">
    <property type="entry name" value="UCP029557"/>
    <property type="match status" value="1"/>
</dbReference>
<evidence type="ECO:0000313" key="3">
    <source>
        <dbReference type="EMBL" id="SHF14129.1"/>
    </source>
</evidence>
<dbReference type="Gene3D" id="2.30.270.10">
    <property type="entry name" value="duf1285 protein"/>
    <property type="match status" value="1"/>
</dbReference>
<evidence type="ECO:0000259" key="2">
    <source>
        <dbReference type="Pfam" id="PF21028"/>
    </source>
</evidence>
<organism evidence="3 4">
    <name type="scientific">Kaistia soli DSM 19436</name>
    <dbReference type="NCBI Taxonomy" id="1122133"/>
    <lineage>
        <taxon>Bacteria</taxon>
        <taxon>Pseudomonadati</taxon>
        <taxon>Pseudomonadota</taxon>
        <taxon>Alphaproteobacteria</taxon>
        <taxon>Hyphomicrobiales</taxon>
        <taxon>Kaistiaceae</taxon>
        <taxon>Kaistia</taxon>
    </lineage>
</organism>
<dbReference type="EMBL" id="FQUP01000001">
    <property type="protein sequence ID" value="SHF14129.1"/>
    <property type="molecule type" value="Genomic_DNA"/>
</dbReference>
<dbReference type="AlphaFoldDB" id="A0A1M4Z7T5"/>
<dbReference type="InterPro" id="IPR023361">
    <property type="entry name" value="DUF1285_beta_roll_sf"/>
</dbReference>
<dbReference type="InterPro" id="IPR048342">
    <property type="entry name" value="DUF1285_C"/>
</dbReference>
<dbReference type="Pfam" id="PF21028">
    <property type="entry name" value="DUF1285_C"/>
    <property type="match status" value="1"/>
</dbReference>
<dbReference type="Pfam" id="PF06938">
    <property type="entry name" value="DUF1285_N"/>
    <property type="match status" value="1"/>
</dbReference>
<protein>
    <recommendedName>
        <fullName evidence="5">DUF1285 domain-containing protein</fullName>
    </recommendedName>
</protein>
<dbReference type="InterPro" id="IPR048341">
    <property type="entry name" value="DUF1285_N"/>
</dbReference>
<dbReference type="InterPro" id="IPR010707">
    <property type="entry name" value="DUF1285"/>
</dbReference>
<dbReference type="Gene3D" id="3.10.540.10">
    <property type="entry name" value="duf1285 like domain"/>
    <property type="match status" value="1"/>
</dbReference>